<dbReference type="PANTHER" id="PTHR32309">
    <property type="entry name" value="TYROSINE-PROTEIN KINASE"/>
    <property type="match status" value="1"/>
</dbReference>
<dbReference type="InterPro" id="IPR027417">
    <property type="entry name" value="P-loop_NTPase"/>
</dbReference>
<protein>
    <recommendedName>
        <fullName evidence="2">non-specific protein-tyrosine kinase</fullName>
        <ecNumber evidence="2">2.7.10.2</ecNumber>
    </recommendedName>
</protein>
<keyword evidence="3 10" id="KW-0808">Transferase</keyword>
<reference evidence="10 11" key="1">
    <citation type="submission" date="2024-09" db="EMBL/GenBank/DDBJ databases">
        <title>Paenibacillus zeirhizospherea sp. nov., isolated from surface of the maize (Zea mays) roots in a horticulture field, Hungary.</title>
        <authorList>
            <person name="Marton D."/>
            <person name="Farkas M."/>
            <person name="Bedics A."/>
            <person name="Toth E."/>
            <person name="Tancsics A."/>
            <person name="Boka K."/>
            <person name="Maroti G."/>
            <person name="Kriszt B."/>
            <person name="Cserhati M."/>
        </authorList>
    </citation>
    <scope>NUCLEOTIDE SEQUENCE [LARGE SCALE GENOMIC DNA]</scope>
    <source>
        <strain evidence="10 11">KCTC 33519</strain>
    </source>
</reference>
<evidence type="ECO:0000256" key="1">
    <source>
        <dbReference type="ARBA" id="ARBA00007316"/>
    </source>
</evidence>
<evidence type="ECO:0000256" key="2">
    <source>
        <dbReference type="ARBA" id="ARBA00011903"/>
    </source>
</evidence>
<sequence>MRQLTLKYPLAMDMNPTSFIAESYRSLRTNIEFSSFDHDLKTIAVTSASPLEGKTTTAVNMATAFAQAGENVVLIDANFRKPTIHSIFNKDNRGGLSNIIAKQYSVHEMVQETPIDNLSLITSGPVPPNPSEMLSSRYFTEMLDELKVNYSIVVIDTPPALIVTDAQVVAAQCDGVILVVNAGKAKREAVVKVKEHLEHARARLLGVVLNNAKRNKRNKQENFYYENRA</sequence>
<keyword evidence="6" id="KW-0067">ATP-binding</keyword>
<evidence type="ECO:0000313" key="11">
    <source>
        <dbReference type="Proteomes" id="UP001580346"/>
    </source>
</evidence>
<evidence type="ECO:0000259" key="9">
    <source>
        <dbReference type="Pfam" id="PF13614"/>
    </source>
</evidence>
<keyword evidence="7" id="KW-0829">Tyrosine-protein kinase</keyword>
<feature type="domain" description="AAA" evidence="9">
    <location>
        <begin position="41"/>
        <end position="191"/>
    </location>
</feature>
<organism evidence="10 11">
    <name type="scientific">Paenibacillus enshidis</name>
    <dbReference type="NCBI Taxonomy" id="1458439"/>
    <lineage>
        <taxon>Bacteria</taxon>
        <taxon>Bacillati</taxon>
        <taxon>Bacillota</taxon>
        <taxon>Bacilli</taxon>
        <taxon>Bacillales</taxon>
        <taxon>Paenibacillaceae</taxon>
        <taxon>Paenibacillus</taxon>
    </lineage>
</organism>
<evidence type="ECO:0000256" key="6">
    <source>
        <dbReference type="ARBA" id="ARBA00022840"/>
    </source>
</evidence>
<evidence type="ECO:0000256" key="3">
    <source>
        <dbReference type="ARBA" id="ARBA00022679"/>
    </source>
</evidence>
<keyword evidence="5 10" id="KW-0418">Kinase</keyword>
<accession>A0ABV5AUM2</accession>
<evidence type="ECO:0000313" key="10">
    <source>
        <dbReference type="EMBL" id="MFB5267898.1"/>
    </source>
</evidence>
<dbReference type="InterPro" id="IPR005702">
    <property type="entry name" value="Wzc-like_C"/>
</dbReference>
<dbReference type="Gene3D" id="3.40.50.300">
    <property type="entry name" value="P-loop containing nucleotide triphosphate hydrolases"/>
    <property type="match status" value="1"/>
</dbReference>
<gene>
    <name evidence="10" type="ORF">ACE41H_14105</name>
</gene>
<keyword evidence="4" id="KW-0547">Nucleotide-binding</keyword>
<dbReference type="Pfam" id="PF13614">
    <property type="entry name" value="AAA_31"/>
    <property type="match status" value="1"/>
</dbReference>
<comment type="catalytic activity">
    <reaction evidence="8">
        <text>L-tyrosyl-[protein] + ATP = O-phospho-L-tyrosyl-[protein] + ADP + H(+)</text>
        <dbReference type="Rhea" id="RHEA:10596"/>
        <dbReference type="Rhea" id="RHEA-COMP:10136"/>
        <dbReference type="Rhea" id="RHEA-COMP:20101"/>
        <dbReference type="ChEBI" id="CHEBI:15378"/>
        <dbReference type="ChEBI" id="CHEBI:30616"/>
        <dbReference type="ChEBI" id="CHEBI:46858"/>
        <dbReference type="ChEBI" id="CHEBI:61978"/>
        <dbReference type="ChEBI" id="CHEBI:456216"/>
        <dbReference type="EC" id="2.7.10.2"/>
    </reaction>
</comment>
<comment type="similarity">
    <text evidence="1">Belongs to the CpsD/CapB family.</text>
</comment>
<keyword evidence="11" id="KW-1185">Reference proteome</keyword>
<evidence type="ECO:0000256" key="7">
    <source>
        <dbReference type="ARBA" id="ARBA00023137"/>
    </source>
</evidence>
<evidence type="ECO:0000256" key="8">
    <source>
        <dbReference type="ARBA" id="ARBA00051245"/>
    </source>
</evidence>
<name>A0ABV5AUM2_9BACL</name>
<dbReference type="NCBIfam" id="TIGR01007">
    <property type="entry name" value="eps_fam"/>
    <property type="match status" value="1"/>
</dbReference>
<dbReference type="SUPFAM" id="SSF52540">
    <property type="entry name" value="P-loop containing nucleoside triphosphate hydrolases"/>
    <property type="match status" value="1"/>
</dbReference>
<dbReference type="RefSeq" id="WP_375355934.1">
    <property type="nucleotide sequence ID" value="NZ_JBHHMI010000011.1"/>
</dbReference>
<dbReference type="PANTHER" id="PTHR32309:SF13">
    <property type="entry name" value="FERRIC ENTEROBACTIN TRANSPORT PROTEIN FEPE"/>
    <property type="match status" value="1"/>
</dbReference>
<dbReference type="CDD" id="cd05387">
    <property type="entry name" value="BY-kinase"/>
    <property type="match status" value="1"/>
</dbReference>
<dbReference type="Proteomes" id="UP001580346">
    <property type="component" value="Unassembled WGS sequence"/>
</dbReference>
<dbReference type="InterPro" id="IPR050445">
    <property type="entry name" value="Bact_polysacc_biosynth/exp"/>
</dbReference>
<dbReference type="EC" id="2.7.10.2" evidence="2"/>
<dbReference type="InterPro" id="IPR025669">
    <property type="entry name" value="AAA_dom"/>
</dbReference>
<comment type="caution">
    <text evidence="10">The sequence shown here is derived from an EMBL/GenBank/DDBJ whole genome shotgun (WGS) entry which is preliminary data.</text>
</comment>
<evidence type="ECO:0000256" key="4">
    <source>
        <dbReference type="ARBA" id="ARBA00022741"/>
    </source>
</evidence>
<evidence type="ECO:0000256" key="5">
    <source>
        <dbReference type="ARBA" id="ARBA00022777"/>
    </source>
</evidence>
<dbReference type="EMBL" id="JBHHMI010000011">
    <property type="protein sequence ID" value="MFB5267898.1"/>
    <property type="molecule type" value="Genomic_DNA"/>
</dbReference>
<dbReference type="GO" id="GO:0004715">
    <property type="term" value="F:non-membrane spanning protein tyrosine kinase activity"/>
    <property type="evidence" value="ECO:0007669"/>
    <property type="project" value="UniProtKB-EC"/>
</dbReference>
<proteinExistence type="inferred from homology"/>